<evidence type="ECO:0000313" key="1">
    <source>
        <dbReference type="EMBL" id="KAH3887567.1"/>
    </source>
</evidence>
<comment type="caution">
    <text evidence="1">The sequence shown here is derived from an EMBL/GenBank/DDBJ whole genome shotgun (WGS) entry which is preliminary data.</text>
</comment>
<protein>
    <submittedName>
        <fullName evidence="1">Uncharacterized protein</fullName>
    </submittedName>
</protein>
<dbReference type="AlphaFoldDB" id="A0A9D4S2M8"/>
<organism evidence="1 2">
    <name type="scientific">Dreissena polymorpha</name>
    <name type="common">Zebra mussel</name>
    <name type="synonym">Mytilus polymorpha</name>
    <dbReference type="NCBI Taxonomy" id="45954"/>
    <lineage>
        <taxon>Eukaryota</taxon>
        <taxon>Metazoa</taxon>
        <taxon>Spiralia</taxon>
        <taxon>Lophotrochozoa</taxon>
        <taxon>Mollusca</taxon>
        <taxon>Bivalvia</taxon>
        <taxon>Autobranchia</taxon>
        <taxon>Heteroconchia</taxon>
        <taxon>Euheterodonta</taxon>
        <taxon>Imparidentia</taxon>
        <taxon>Neoheterodontei</taxon>
        <taxon>Myida</taxon>
        <taxon>Dreissenoidea</taxon>
        <taxon>Dreissenidae</taxon>
        <taxon>Dreissena</taxon>
    </lineage>
</organism>
<gene>
    <name evidence="1" type="ORF">DPMN_011584</name>
</gene>
<reference evidence="1" key="2">
    <citation type="submission" date="2020-11" db="EMBL/GenBank/DDBJ databases">
        <authorList>
            <person name="McCartney M.A."/>
            <person name="Auch B."/>
            <person name="Kono T."/>
            <person name="Mallez S."/>
            <person name="Becker A."/>
            <person name="Gohl D.M."/>
            <person name="Silverstein K.A.T."/>
            <person name="Koren S."/>
            <person name="Bechman K.B."/>
            <person name="Herman A."/>
            <person name="Abrahante J.E."/>
            <person name="Garbe J."/>
        </authorList>
    </citation>
    <scope>NUCLEOTIDE SEQUENCE</scope>
    <source>
        <strain evidence="1">Duluth1</strain>
        <tissue evidence="1">Whole animal</tissue>
    </source>
</reference>
<evidence type="ECO:0000313" key="2">
    <source>
        <dbReference type="Proteomes" id="UP000828390"/>
    </source>
</evidence>
<dbReference type="Proteomes" id="UP000828390">
    <property type="component" value="Unassembled WGS sequence"/>
</dbReference>
<accession>A0A9D4S2M8</accession>
<proteinExistence type="predicted"/>
<dbReference type="EMBL" id="JAIWYP010000001">
    <property type="protein sequence ID" value="KAH3887567.1"/>
    <property type="molecule type" value="Genomic_DNA"/>
</dbReference>
<reference evidence="1" key="1">
    <citation type="journal article" date="2019" name="bioRxiv">
        <title>The Genome of the Zebra Mussel, Dreissena polymorpha: A Resource for Invasive Species Research.</title>
        <authorList>
            <person name="McCartney M.A."/>
            <person name="Auch B."/>
            <person name="Kono T."/>
            <person name="Mallez S."/>
            <person name="Zhang Y."/>
            <person name="Obille A."/>
            <person name="Becker A."/>
            <person name="Abrahante J.E."/>
            <person name="Garbe J."/>
            <person name="Badalamenti J.P."/>
            <person name="Herman A."/>
            <person name="Mangelson H."/>
            <person name="Liachko I."/>
            <person name="Sullivan S."/>
            <person name="Sone E.D."/>
            <person name="Koren S."/>
            <person name="Silverstein K.A.T."/>
            <person name="Beckman K.B."/>
            <person name="Gohl D.M."/>
        </authorList>
    </citation>
    <scope>NUCLEOTIDE SEQUENCE</scope>
    <source>
        <strain evidence="1">Duluth1</strain>
        <tissue evidence="1">Whole animal</tissue>
    </source>
</reference>
<name>A0A9D4S2M8_DREPO</name>
<keyword evidence="2" id="KW-1185">Reference proteome</keyword>
<sequence length="190" mass="20666">MHLPRLRIVHEGPRKKVDHTCPKHSAKTLTCSSSRGVDNTDYFSGVIFKAGFRIDVWGKANSGRNENRMEDVFIVYYKAYSIIAEKAEKESDTDEKRTSVSETNRSKVGMSLGIVGDYGNTYPPGCRGDYGATQAPSKEALDKVCAAPVDADVDSGSERLVLTKASVVRWTAGVAAANGESRDQDGDLSK</sequence>